<gene>
    <name evidence="2" type="ORF">A1O1_06432</name>
</gene>
<sequence>MDTPDTNNASTETPEQASTSQDNTDAHADANADANADSNANNTPDGADAPDGSDAPAPRKPRRRGRQAKDPLGQSVVFKVQRAEDLETKLREYLANPTGDPAHTTLEFSFPVTAAFMVSARESKTPSAPDKNTPYMYSAFNKTAVSVIDALQTTQDPKEQMLMQKAISRTLVDTVQLADGNRYSFHNHWISREDQASRFSYFCNDSVLNKGRAANEGAAKIRLGVKIRKPVYECQGLLSIKFSVTKQSLELHYKHIPLHQTYDERAPPPRRDSRRRKILEIFHPEKLPKPKEKVPKEKRKPKEKKRKAPPSSGTPKRKRRATEPLPQTGTVSRPENARESSLQPLFDFLGSAGRLEEEPAAAAGAEQTGTEGDAVGLTAASTPGGTAIDHAAPDGARSDASKSRRSKNLFPGMMSGFMSGEELNWGSKGGGKGHRPLRPRLSAPASTGAQTQNADPTPAPATAPAAAGAVPPAQTVSKPSEDVDLLKARLQEAERKIRALEAEKNRVATPITWTAPQHLPPPPPPGFAQPPYYPPPHYAHPPPQWQYPPPSPPAMAYPPMAHPPGPPVPAPARHGMPMWPHPPPPPPPFAARPAPAPAVQSPMAPTPSPTAPQTAVPVPAPAAAPAPAPAATPPPTTVPAPATIPSPAPAPTPGPSSQADSNQTPSQNSAPMYGFVPSPAEISPSQAVPVPGPRRQP</sequence>
<proteinExistence type="predicted"/>
<dbReference type="HOGENOM" id="CLU_024329_0_0_1"/>
<feature type="region of interest" description="Disordered" evidence="1">
    <location>
        <begin position="1"/>
        <end position="75"/>
    </location>
</feature>
<dbReference type="OrthoDB" id="3251668at2759"/>
<feature type="compositionally biased region" description="Basic residues" evidence="1">
    <location>
        <begin position="296"/>
        <end position="308"/>
    </location>
</feature>
<evidence type="ECO:0000256" key="1">
    <source>
        <dbReference type="SAM" id="MobiDB-lite"/>
    </source>
</evidence>
<feature type="region of interest" description="Disordered" evidence="1">
    <location>
        <begin position="279"/>
        <end position="482"/>
    </location>
</feature>
<keyword evidence="3" id="KW-1185">Reference proteome</keyword>
<name>W9Y0Q1_9EURO</name>
<feature type="compositionally biased region" description="Low complexity" evidence="1">
    <location>
        <begin position="449"/>
        <end position="475"/>
    </location>
</feature>
<dbReference type="eggNOG" id="ENOG502SPE0">
    <property type="taxonomic scope" value="Eukaryota"/>
</dbReference>
<accession>W9Y0Q1</accession>
<feature type="compositionally biased region" description="Polar residues" evidence="1">
    <location>
        <begin position="1"/>
        <end position="21"/>
    </location>
</feature>
<evidence type="ECO:0000313" key="3">
    <source>
        <dbReference type="Proteomes" id="UP000019484"/>
    </source>
</evidence>
<organism evidence="2 3">
    <name type="scientific">Capronia coronata CBS 617.96</name>
    <dbReference type="NCBI Taxonomy" id="1182541"/>
    <lineage>
        <taxon>Eukaryota</taxon>
        <taxon>Fungi</taxon>
        <taxon>Dikarya</taxon>
        <taxon>Ascomycota</taxon>
        <taxon>Pezizomycotina</taxon>
        <taxon>Eurotiomycetes</taxon>
        <taxon>Chaetothyriomycetidae</taxon>
        <taxon>Chaetothyriales</taxon>
        <taxon>Herpotrichiellaceae</taxon>
        <taxon>Capronia</taxon>
    </lineage>
</organism>
<feature type="region of interest" description="Disordered" evidence="1">
    <location>
        <begin position="509"/>
        <end position="697"/>
    </location>
</feature>
<feature type="compositionally biased region" description="Basic and acidic residues" evidence="1">
    <location>
        <begin position="279"/>
        <end position="295"/>
    </location>
</feature>
<feature type="compositionally biased region" description="Pro residues" evidence="1">
    <location>
        <begin position="518"/>
        <end position="570"/>
    </location>
</feature>
<feature type="compositionally biased region" description="Polar residues" evidence="1">
    <location>
        <begin position="660"/>
        <end position="670"/>
    </location>
</feature>
<reference evidence="2 3" key="1">
    <citation type="submission" date="2013-03" db="EMBL/GenBank/DDBJ databases">
        <title>The Genome Sequence of Capronia coronata CBS 617.96.</title>
        <authorList>
            <consortium name="The Broad Institute Genomics Platform"/>
            <person name="Cuomo C."/>
            <person name="de Hoog S."/>
            <person name="Gorbushina A."/>
            <person name="Walker B."/>
            <person name="Young S.K."/>
            <person name="Zeng Q."/>
            <person name="Gargeya S."/>
            <person name="Fitzgerald M."/>
            <person name="Haas B."/>
            <person name="Abouelleil A."/>
            <person name="Allen A.W."/>
            <person name="Alvarado L."/>
            <person name="Arachchi H.M."/>
            <person name="Berlin A.M."/>
            <person name="Chapman S.B."/>
            <person name="Gainer-Dewar J."/>
            <person name="Goldberg J."/>
            <person name="Griggs A."/>
            <person name="Gujja S."/>
            <person name="Hansen M."/>
            <person name="Howarth C."/>
            <person name="Imamovic A."/>
            <person name="Ireland A."/>
            <person name="Larimer J."/>
            <person name="McCowan C."/>
            <person name="Murphy C."/>
            <person name="Pearson M."/>
            <person name="Poon T.W."/>
            <person name="Priest M."/>
            <person name="Roberts A."/>
            <person name="Saif S."/>
            <person name="Shea T."/>
            <person name="Sisk P."/>
            <person name="Sykes S."/>
            <person name="Wortman J."/>
            <person name="Nusbaum C."/>
            <person name="Birren B."/>
        </authorList>
    </citation>
    <scope>NUCLEOTIDE SEQUENCE [LARGE SCALE GENOMIC DNA]</scope>
    <source>
        <strain evidence="2 3">CBS 617.96</strain>
    </source>
</reference>
<feature type="compositionally biased region" description="Low complexity" evidence="1">
    <location>
        <begin position="360"/>
        <end position="374"/>
    </location>
</feature>
<dbReference type="STRING" id="1182541.W9Y0Q1"/>
<feature type="compositionally biased region" description="Pro residues" evidence="1">
    <location>
        <begin position="618"/>
        <end position="654"/>
    </location>
</feature>
<comment type="caution">
    <text evidence="2">The sequence shown here is derived from an EMBL/GenBank/DDBJ whole genome shotgun (WGS) entry which is preliminary data.</text>
</comment>
<feature type="compositionally biased region" description="Polar residues" evidence="1">
    <location>
        <begin position="325"/>
        <end position="343"/>
    </location>
</feature>
<evidence type="ECO:0000313" key="2">
    <source>
        <dbReference type="EMBL" id="EXJ86063.1"/>
    </source>
</evidence>
<dbReference type="GeneID" id="19161300"/>
<dbReference type="EMBL" id="AMWN01000005">
    <property type="protein sequence ID" value="EXJ86063.1"/>
    <property type="molecule type" value="Genomic_DNA"/>
</dbReference>
<dbReference type="Proteomes" id="UP000019484">
    <property type="component" value="Unassembled WGS sequence"/>
</dbReference>
<protein>
    <submittedName>
        <fullName evidence="2">Uncharacterized protein</fullName>
    </submittedName>
</protein>
<feature type="compositionally biased region" description="Pro residues" evidence="1">
    <location>
        <begin position="579"/>
        <end position="596"/>
    </location>
</feature>
<dbReference type="RefSeq" id="XP_007725501.1">
    <property type="nucleotide sequence ID" value="XM_007727311.1"/>
</dbReference>
<dbReference type="AlphaFoldDB" id="W9Y0Q1"/>
<feature type="compositionally biased region" description="Low complexity" evidence="1">
    <location>
        <begin position="31"/>
        <end position="56"/>
    </location>
</feature>